<protein>
    <submittedName>
        <fullName evidence="2">Uncharacterized protein</fullName>
    </submittedName>
</protein>
<sequence>MSNDDRAFVLQESVGPAGGVPGDAVLLLQPYLTGKRCIRLEVPRCDSLAQSGGEPLVGRRRTGRGAWPLTRRPCPGRTSTSSASSSTSRAARTVFRTTECLHAKVGSNGSKVPGAYSPDLIRCSSSAAIMRYVPRSATLALHSCRSHSPPVSRSRKASCRHTANTRTSRTTSHHHFSSWARSWMESRSVLCQFESDRGIARTTLNRPFTFDNAKLERVRRLPVR</sequence>
<feature type="compositionally biased region" description="Low complexity" evidence="1">
    <location>
        <begin position="160"/>
        <end position="170"/>
    </location>
</feature>
<proteinExistence type="predicted"/>
<feature type="compositionally biased region" description="Low complexity" evidence="1">
    <location>
        <begin position="77"/>
        <end position="89"/>
    </location>
</feature>
<comment type="caution">
    <text evidence="2">The sequence shown here is derived from an EMBL/GenBank/DDBJ whole genome shotgun (WGS) entry which is preliminary data.</text>
</comment>
<evidence type="ECO:0000256" key="1">
    <source>
        <dbReference type="SAM" id="MobiDB-lite"/>
    </source>
</evidence>
<keyword evidence="3" id="KW-1185">Reference proteome</keyword>
<dbReference type="Proteomes" id="UP000569329">
    <property type="component" value="Unassembled WGS sequence"/>
</dbReference>
<dbReference type="AlphaFoldDB" id="A0A839DYY1"/>
<gene>
    <name evidence="2" type="ORF">FHX42_003295</name>
</gene>
<feature type="region of interest" description="Disordered" evidence="1">
    <location>
        <begin position="56"/>
        <end position="89"/>
    </location>
</feature>
<feature type="region of interest" description="Disordered" evidence="1">
    <location>
        <begin position="145"/>
        <end position="171"/>
    </location>
</feature>
<dbReference type="EMBL" id="JACGWZ010000004">
    <property type="protein sequence ID" value="MBA8825929.1"/>
    <property type="molecule type" value="Genomic_DNA"/>
</dbReference>
<evidence type="ECO:0000313" key="3">
    <source>
        <dbReference type="Proteomes" id="UP000569329"/>
    </source>
</evidence>
<evidence type="ECO:0000313" key="2">
    <source>
        <dbReference type="EMBL" id="MBA8825929.1"/>
    </source>
</evidence>
<organism evidence="2 3">
    <name type="scientific">Halosaccharopolyspora lacisalsi</name>
    <dbReference type="NCBI Taxonomy" id="1000566"/>
    <lineage>
        <taxon>Bacteria</taxon>
        <taxon>Bacillati</taxon>
        <taxon>Actinomycetota</taxon>
        <taxon>Actinomycetes</taxon>
        <taxon>Pseudonocardiales</taxon>
        <taxon>Pseudonocardiaceae</taxon>
        <taxon>Halosaccharopolyspora</taxon>
    </lineage>
</organism>
<reference evidence="2 3" key="1">
    <citation type="submission" date="2020-07" db="EMBL/GenBank/DDBJ databases">
        <title>Sequencing the genomes of 1000 actinobacteria strains.</title>
        <authorList>
            <person name="Klenk H.-P."/>
        </authorList>
    </citation>
    <scope>NUCLEOTIDE SEQUENCE [LARGE SCALE GENOMIC DNA]</scope>
    <source>
        <strain evidence="2 3">DSM 45975</strain>
    </source>
</reference>
<accession>A0A839DYY1</accession>
<name>A0A839DYY1_9PSEU</name>